<evidence type="ECO:0000256" key="2">
    <source>
        <dbReference type="ARBA" id="ARBA00012418"/>
    </source>
</evidence>
<dbReference type="FunFam" id="2.170.120.12:FF:000001">
    <property type="entry name" value="DNA-directed RNA polymerase subunit alpha"/>
    <property type="match status" value="1"/>
</dbReference>
<dbReference type="SMART" id="SM00662">
    <property type="entry name" value="RPOLD"/>
    <property type="match status" value="1"/>
</dbReference>
<reference evidence="9" key="1">
    <citation type="submission" date="2019-08" db="EMBL/GenBank/DDBJ databases">
        <authorList>
            <person name="Kucharzyk K."/>
            <person name="Murdoch R.W."/>
            <person name="Higgins S."/>
            <person name="Loffler F."/>
        </authorList>
    </citation>
    <scope>NUCLEOTIDE SEQUENCE</scope>
</reference>
<dbReference type="Pfam" id="PF01193">
    <property type="entry name" value="RNA_pol_L"/>
    <property type="match status" value="1"/>
</dbReference>
<evidence type="ECO:0000259" key="8">
    <source>
        <dbReference type="SMART" id="SM00662"/>
    </source>
</evidence>
<dbReference type="Pfam" id="PF03118">
    <property type="entry name" value="RNA_pol_A_CTD"/>
    <property type="match status" value="1"/>
</dbReference>
<dbReference type="Gene3D" id="2.170.120.12">
    <property type="entry name" value="DNA-directed RNA polymerase, insert domain"/>
    <property type="match status" value="1"/>
</dbReference>
<proteinExistence type="inferred from homology"/>
<dbReference type="GO" id="GO:0003899">
    <property type="term" value="F:DNA-directed RNA polymerase activity"/>
    <property type="evidence" value="ECO:0007669"/>
    <property type="project" value="UniProtKB-EC"/>
</dbReference>
<dbReference type="AlphaFoldDB" id="A0A644T652"/>
<comment type="caution">
    <text evidence="9">The sequence shown here is derived from an EMBL/GenBank/DDBJ whole genome shotgun (WGS) entry which is preliminary data.</text>
</comment>
<feature type="domain" description="DNA-directed RNA polymerase RpoA/D/Rpb3-type" evidence="8">
    <location>
        <begin position="21"/>
        <end position="228"/>
    </location>
</feature>
<dbReference type="SUPFAM" id="SSF47789">
    <property type="entry name" value="C-terminal domain of RNA polymerase alpha subunit"/>
    <property type="match status" value="1"/>
</dbReference>
<evidence type="ECO:0000256" key="5">
    <source>
        <dbReference type="ARBA" id="ARBA00022695"/>
    </source>
</evidence>
<evidence type="ECO:0000256" key="3">
    <source>
        <dbReference type="ARBA" id="ARBA00022478"/>
    </source>
</evidence>
<sequence>MHSQNINLPSKPKIIKEEDNKGIYEIDGLYPGYGYTLGNSIRRIIISSIPGAAITSLSIEGVKHEFSTIDGIKEDVISMILNLKAVNFTLHTDEPQKISLKVKGPKVVTAADLDASSEVEVLNKDAYICEITGKVSLEMEMTIEKGIGYVSKEQVEKERTPIGAIALDAAFTPVKRASYEVENMRVGDRTDHNRLRFFIETDGTVSPKEVLEHSISLMIKQLQAVVGFKENVLEAEGGMMSDDMVDPVQDSSESPAKVKIEELQFSTRTENALLAGGVKSLSGLLKKSESDLKALGGLGDKAVEEIKELLEGKGLSLKQEKK</sequence>
<comment type="similarity">
    <text evidence="1">Belongs to the RNA polymerase alpha chain family.</text>
</comment>
<dbReference type="Pfam" id="PF01000">
    <property type="entry name" value="RNA_pol_A_bac"/>
    <property type="match status" value="1"/>
</dbReference>
<keyword evidence="4 9" id="KW-0808">Transferase</keyword>
<dbReference type="NCBIfam" id="TIGR02027">
    <property type="entry name" value="rpoA"/>
    <property type="match status" value="1"/>
</dbReference>
<dbReference type="GO" id="GO:0046983">
    <property type="term" value="F:protein dimerization activity"/>
    <property type="evidence" value="ECO:0007669"/>
    <property type="project" value="InterPro"/>
</dbReference>
<dbReference type="Gene3D" id="3.30.1360.10">
    <property type="entry name" value="RNA polymerase, RBP11-like subunit"/>
    <property type="match status" value="1"/>
</dbReference>
<keyword evidence="6" id="KW-0804">Transcription</keyword>
<dbReference type="InterPro" id="IPR036603">
    <property type="entry name" value="RBP11-like"/>
</dbReference>
<organism evidence="9">
    <name type="scientific">bioreactor metagenome</name>
    <dbReference type="NCBI Taxonomy" id="1076179"/>
    <lineage>
        <taxon>unclassified sequences</taxon>
        <taxon>metagenomes</taxon>
        <taxon>ecological metagenomes</taxon>
    </lineage>
</organism>
<dbReference type="InterPro" id="IPR011260">
    <property type="entry name" value="RNAP_asu_C"/>
</dbReference>
<keyword evidence="3 9" id="KW-0240">DNA-directed RNA polymerase</keyword>
<accession>A0A644T652</accession>
<dbReference type="NCBIfam" id="NF003519">
    <property type="entry name" value="PRK05182.2-5"/>
    <property type="match status" value="1"/>
</dbReference>
<dbReference type="InterPro" id="IPR011263">
    <property type="entry name" value="DNA-dir_RNA_pol_RpoA/D/Rpb3"/>
</dbReference>
<dbReference type="EMBL" id="VSSQ01000017">
    <property type="protein sequence ID" value="MPL62294.1"/>
    <property type="molecule type" value="Genomic_DNA"/>
</dbReference>
<dbReference type="GO" id="GO:0006351">
    <property type="term" value="P:DNA-templated transcription"/>
    <property type="evidence" value="ECO:0007669"/>
    <property type="project" value="InterPro"/>
</dbReference>
<evidence type="ECO:0000256" key="6">
    <source>
        <dbReference type="ARBA" id="ARBA00023163"/>
    </source>
</evidence>
<gene>
    <name evidence="9" type="primary">rpoA_3</name>
    <name evidence="9" type="ORF">SDC9_07907</name>
</gene>
<evidence type="ECO:0000256" key="1">
    <source>
        <dbReference type="ARBA" id="ARBA00007123"/>
    </source>
</evidence>
<dbReference type="SUPFAM" id="SSF55257">
    <property type="entry name" value="RBP11-like subunits of RNA polymerase"/>
    <property type="match status" value="1"/>
</dbReference>
<dbReference type="GO" id="GO:0003677">
    <property type="term" value="F:DNA binding"/>
    <property type="evidence" value="ECO:0007669"/>
    <property type="project" value="InterPro"/>
</dbReference>
<dbReference type="SUPFAM" id="SSF56553">
    <property type="entry name" value="Insert subdomain of RNA polymerase alpha subunit"/>
    <property type="match status" value="1"/>
</dbReference>
<dbReference type="EC" id="2.7.7.6" evidence="2"/>
<name>A0A644T652_9ZZZZ</name>
<dbReference type="CDD" id="cd06928">
    <property type="entry name" value="RNAP_alpha_NTD"/>
    <property type="match status" value="1"/>
</dbReference>
<comment type="catalytic activity">
    <reaction evidence="7">
        <text>RNA(n) + a ribonucleoside 5'-triphosphate = RNA(n+1) + diphosphate</text>
        <dbReference type="Rhea" id="RHEA:21248"/>
        <dbReference type="Rhea" id="RHEA-COMP:14527"/>
        <dbReference type="Rhea" id="RHEA-COMP:17342"/>
        <dbReference type="ChEBI" id="CHEBI:33019"/>
        <dbReference type="ChEBI" id="CHEBI:61557"/>
        <dbReference type="ChEBI" id="CHEBI:140395"/>
        <dbReference type="EC" id="2.7.7.6"/>
    </reaction>
</comment>
<dbReference type="InterPro" id="IPR011262">
    <property type="entry name" value="DNA-dir_RNA_pol_insert"/>
</dbReference>
<evidence type="ECO:0000313" key="9">
    <source>
        <dbReference type="EMBL" id="MPL62294.1"/>
    </source>
</evidence>
<dbReference type="GO" id="GO:0000428">
    <property type="term" value="C:DNA-directed RNA polymerase complex"/>
    <property type="evidence" value="ECO:0007669"/>
    <property type="project" value="UniProtKB-KW"/>
</dbReference>
<protein>
    <recommendedName>
        <fullName evidence="2">DNA-directed RNA polymerase</fullName>
        <ecNumber evidence="2">2.7.7.6</ecNumber>
    </recommendedName>
</protein>
<dbReference type="HAMAP" id="MF_00059">
    <property type="entry name" value="RNApol_bact_RpoA"/>
    <property type="match status" value="1"/>
</dbReference>
<dbReference type="GO" id="GO:0005737">
    <property type="term" value="C:cytoplasm"/>
    <property type="evidence" value="ECO:0007669"/>
    <property type="project" value="UniProtKB-ARBA"/>
</dbReference>
<dbReference type="InterPro" id="IPR036643">
    <property type="entry name" value="RNApol_insert_sf"/>
</dbReference>
<evidence type="ECO:0000256" key="7">
    <source>
        <dbReference type="ARBA" id="ARBA00048552"/>
    </source>
</evidence>
<dbReference type="Gene3D" id="1.10.150.20">
    <property type="entry name" value="5' to 3' exonuclease, C-terminal subdomain"/>
    <property type="match status" value="1"/>
</dbReference>
<dbReference type="InterPro" id="IPR011773">
    <property type="entry name" value="DNA-dir_RpoA"/>
</dbReference>
<keyword evidence="5 9" id="KW-0548">Nucleotidyltransferase</keyword>
<evidence type="ECO:0000256" key="4">
    <source>
        <dbReference type="ARBA" id="ARBA00022679"/>
    </source>
</evidence>